<comment type="similarity">
    <text evidence="1">Belongs to the RRP12 family.</text>
</comment>
<feature type="domain" description="RRP12 HEAT" evidence="3">
    <location>
        <begin position="379"/>
        <end position="675"/>
    </location>
</feature>
<accession>A0A8D7BAD6</accession>
<feature type="region of interest" description="Disordered" evidence="2">
    <location>
        <begin position="1137"/>
        <end position="1172"/>
    </location>
</feature>
<dbReference type="InterPro" id="IPR012978">
    <property type="entry name" value="HEAT_RRP12"/>
</dbReference>
<dbReference type="InterPro" id="IPR016024">
    <property type="entry name" value="ARM-type_fold"/>
</dbReference>
<sequence length="1172" mass="130672">MKRKDAAELPLPPGDGDDEGEEEEISQPVLNLGRGSDVCKALMDRYTKSSAPQHRHLCASAAAMRSILQEEGLPLTPPGYFAAVITAIRDADTADHDAISALSAFLSILLPVVPAGSLPPTMVKNAALVLATFLWDPPSKLPTGAVRSMVKSLGGLVLRLELEDWDEVKLPVEVLLAFTVDKRPKVRRCAQLYVKKVFETLKSSSIIKKASKVVFSLYKKYISLLEEFCTPELLNAPASNELHKTEHLEIIHMLIVLKLIAPNLSEKVRMKIISDVYRFLRSATSLLTGHIVRVVDALMEQTEAKILIAESDDIISALTSYISSSEKNTLDTTVSGLKALSNLLNKLRDVQPTIWIGSFPVIFVSVKGYLVADGNPSEAVAEVLKDLINVHIDLKLSMTGASKLCNNDEDDNPVTSAIVNLCSVFSNMLNTCKSPTEPMLDVISALFLRLGKTSYLFMKDILLKLAQCVITVEGDLSVMKHLQKCIGSAVIAMGLENVLSLVPISFNRDKKTCSNAWLIPILKRDASGASLCYFMDHIVPLAKSILKVCDKVKRATLQEKLRSYAHELWDLLPAFCRCPPDTSQSFDSLAKLLVHTLKDDSSLHETISISLQILVSENMRVLGANQEVNQHASLKDVHDKAESFPIGYTKKTASKNLKVLASNSMDLIETMADVFLDSPPEKHAVLKEAIESLASLVKSEDLHRFFLSLLEKFDLLNFLTESNKLNEGDMIDVDKETETEETSKMDKNQEKRCLVIDLASSFVETADENLVNTMFDFIKTSLLQKQVLETSVHIEKPCTFITNSYFHVLMQKHSWFCSVRIDDLIYLLQGVKSHDDNMIEKLRLSCYHFLLVHVIKINEEKTNTKAFLILNEIILKLKSKKESRKLAYDTLLATSCSLKNSQFDNSQSDVQRLFVMVMGYLSSSSPHIMSGAISALSLLIYNDAEFCLAVPNLIPSVLVLLQNKSNEVIKAALGFVKVLVSSLHSNNLIILVPDILNGILPWSSISKHHFRLKACFFLFFFVAIILEILIRKCDYEAIDGNVPKKYKDFVNSVVESRQRKKKSECPANPDAPCDSKDPVIKRGKKRILDDVPQKKDSGLRSGVIRGRGKKQKSDAYSINGAAATVDKGRHHQSINRTASIANKRIKKNNANQKPKQVERLKFKRKKRNKEEQ</sequence>
<feature type="region of interest" description="Disordered" evidence="2">
    <location>
        <begin position="1092"/>
        <end position="1112"/>
    </location>
</feature>
<dbReference type="InterPro" id="IPR011989">
    <property type="entry name" value="ARM-like"/>
</dbReference>
<dbReference type="PANTHER" id="PTHR48412">
    <property type="entry name" value="ARM REPEAT SUPERFAMILY PROTEIN"/>
    <property type="match status" value="1"/>
</dbReference>
<organism evidence="5">
    <name type="scientific">Musa acuminata subsp. malaccensis</name>
    <name type="common">Wild banana</name>
    <name type="synonym">Musa malaccensis</name>
    <dbReference type="NCBI Taxonomy" id="214687"/>
    <lineage>
        <taxon>Eukaryota</taxon>
        <taxon>Viridiplantae</taxon>
        <taxon>Streptophyta</taxon>
        <taxon>Embryophyta</taxon>
        <taxon>Tracheophyta</taxon>
        <taxon>Spermatophyta</taxon>
        <taxon>Magnoliopsida</taxon>
        <taxon>Liliopsida</taxon>
        <taxon>Zingiberales</taxon>
        <taxon>Musaceae</taxon>
        <taxon>Musa</taxon>
    </lineage>
</organism>
<dbReference type="SUPFAM" id="SSF48371">
    <property type="entry name" value="ARM repeat"/>
    <property type="match status" value="1"/>
</dbReference>
<dbReference type="AlphaFoldDB" id="A0A8D7BAD6"/>
<feature type="domain" description="RRP12 N-terminal HEAT" evidence="4">
    <location>
        <begin position="27"/>
        <end position="305"/>
    </location>
</feature>
<dbReference type="Gene3D" id="1.25.10.10">
    <property type="entry name" value="Leucine-rich Repeat Variant"/>
    <property type="match status" value="1"/>
</dbReference>
<dbReference type="InterPro" id="IPR057860">
    <property type="entry name" value="HEAT_RRP12_N"/>
</dbReference>
<evidence type="ECO:0000256" key="1">
    <source>
        <dbReference type="ARBA" id="ARBA00007690"/>
    </source>
</evidence>
<gene>
    <name evidence="5" type="ORF">GSMUA_19520.1</name>
</gene>
<evidence type="ECO:0000259" key="3">
    <source>
        <dbReference type="Pfam" id="PF08161"/>
    </source>
</evidence>
<dbReference type="PANTHER" id="PTHR48412:SF1">
    <property type="entry name" value="ARM REPEAT SUPERFAMILY PROTEIN"/>
    <property type="match status" value="1"/>
</dbReference>
<dbReference type="EMBL" id="HG996475">
    <property type="protein sequence ID" value="CAG1863676.1"/>
    <property type="molecule type" value="Genomic_DNA"/>
</dbReference>
<feature type="compositionally biased region" description="Acidic residues" evidence="2">
    <location>
        <begin position="15"/>
        <end position="25"/>
    </location>
</feature>
<feature type="region of interest" description="Disordered" evidence="2">
    <location>
        <begin position="1"/>
        <end position="27"/>
    </location>
</feature>
<evidence type="ECO:0000256" key="2">
    <source>
        <dbReference type="SAM" id="MobiDB-lite"/>
    </source>
</evidence>
<dbReference type="Pfam" id="PF08161">
    <property type="entry name" value="RRP12_HEAT"/>
    <property type="match status" value="1"/>
</dbReference>
<proteinExistence type="inferred from homology"/>
<dbReference type="Pfam" id="PF25772">
    <property type="entry name" value="HEAT_RRP12_N"/>
    <property type="match status" value="1"/>
</dbReference>
<feature type="compositionally biased region" description="Basic residues" evidence="2">
    <location>
        <begin position="1161"/>
        <end position="1172"/>
    </location>
</feature>
<evidence type="ECO:0000313" key="5">
    <source>
        <dbReference type="EMBL" id="CAG1863676.1"/>
    </source>
</evidence>
<protein>
    <submittedName>
        <fullName evidence="5">(wild Malaysian banana) hypothetical protein</fullName>
    </submittedName>
</protein>
<name>A0A8D7BAD6_MUSAM</name>
<evidence type="ECO:0000259" key="4">
    <source>
        <dbReference type="Pfam" id="PF25772"/>
    </source>
</evidence>
<reference evidence="5" key="1">
    <citation type="submission" date="2021-03" db="EMBL/GenBank/DDBJ databases">
        <authorList>
            <consortium name="Genoscope - CEA"/>
            <person name="William W."/>
        </authorList>
    </citation>
    <scope>NUCLEOTIDE SEQUENCE</scope>
    <source>
        <strain evidence="5">Doubled-haploid Pahang</strain>
    </source>
</reference>